<dbReference type="InterPro" id="IPR000157">
    <property type="entry name" value="TIR_dom"/>
</dbReference>
<proteinExistence type="predicted"/>
<dbReference type="Pfam" id="PF13676">
    <property type="entry name" value="TIR_2"/>
    <property type="match status" value="1"/>
</dbReference>
<keyword evidence="3" id="KW-1185">Reference proteome</keyword>
<dbReference type="RefSeq" id="WP_142232925.1">
    <property type="nucleotide sequence ID" value="NZ_CP022310.1"/>
</dbReference>
<dbReference type="Proteomes" id="UP000316215">
    <property type="component" value="Chromosome"/>
</dbReference>
<evidence type="ECO:0000313" key="2">
    <source>
        <dbReference type="EMBL" id="QDI71037.1"/>
    </source>
</evidence>
<protein>
    <recommendedName>
        <fullName evidence="1">TIR domain-containing protein</fullName>
    </recommendedName>
</protein>
<dbReference type="GO" id="GO:0007165">
    <property type="term" value="P:signal transduction"/>
    <property type="evidence" value="ECO:0007669"/>
    <property type="project" value="InterPro"/>
</dbReference>
<accession>A0A514JUH5</accession>
<gene>
    <name evidence="2" type="ORF">CD934_21865</name>
</gene>
<dbReference type="KEGG" id="sast:CD934_21865"/>
<evidence type="ECO:0000313" key="3">
    <source>
        <dbReference type="Proteomes" id="UP000316215"/>
    </source>
</evidence>
<evidence type="ECO:0000259" key="1">
    <source>
        <dbReference type="Pfam" id="PF13676"/>
    </source>
</evidence>
<dbReference type="SUPFAM" id="SSF52200">
    <property type="entry name" value="Toll/Interleukin receptor TIR domain"/>
    <property type="match status" value="1"/>
</dbReference>
<dbReference type="AlphaFoldDB" id="A0A514JUH5"/>
<organism evidence="2 3">
    <name type="scientific">Streptomyces calvus</name>
    <dbReference type="NCBI Taxonomy" id="67282"/>
    <lineage>
        <taxon>Bacteria</taxon>
        <taxon>Bacillati</taxon>
        <taxon>Actinomycetota</taxon>
        <taxon>Actinomycetes</taxon>
        <taxon>Kitasatosporales</taxon>
        <taxon>Streptomycetaceae</taxon>
        <taxon>Streptomyces</taxon>
    </lineage>
</organism>
<reference evidence="2 3" key="1">
    <citation type="submission" date="2017-07" db="EMBL/GenBank/DDBJ databases">
        <title>The Complete Genome of Streptomyces asterosporus-ZSY.</title>
        <authorList>
            <person name="Zhang S."/>
        </authorList>
    </citation>
    <scope>NUCLEOTIDE SEQUENCE [LARGE SCALE GENOMIC DNA]</scope>
    <source>
        <strain evidence="2 3">DSM 41452</strain>
    </source>
</reference>
<name>A0A514JUH5_9ACTN</name>
<feature type="domain" description="TIR" evidence="1">
    <location>
        <begin position="4"/>
        <end position="135"/>
    </location>
</feature>
<dbReference type="InterPro" id="IPR035897">
    <property type="entry name" value="Toll_tir_struct_dom_sf"/>
</dbReference>
<dbReference type="Gene3D" id="3.40.50.10140">
    <property type="entry name" value="Toll/interleukin-1 receptor homology (TIR) domain"/>
    <property type="match status" value="1"/>
</dbReference>
<dbReference type="EMBL" id="CP022310">
    <property type="protein sequence ID" value="QDI71037.1"/>
    <property type="molecule type" value="Genomic_DNA"/>
</dbReference>
<sequence>MAGIFINYRTGDGDKAAELVDRELVDVFGEDRVFRDRRSMPEGTNFPPALRAKLLDCTVLLVLIGPNWLTIRDEKTMERRIDTPGDYVRVEIMEAIEHHKIIIPVLLDTPFPEEEEMPKPIVGIRDRQAAHLRAGYSHHDLPILVERLKEFVPEAKKKRGENAGRTEIKIRNKRGATSIYGGATYNEGRSGQINGEL</sequence>